<feature type="compositionally biased region" description="Basic and acidic residues" evidence="2">
    <location>
        <begin position="2195"/>
        <end position="2209"/>
    </location>
</feature>
<feature type="region of interest" description="Disordered" evidence="2">
    <location>
        <begin position="3337"/>
        <end position="3358"/>
    </location>
</feature>
<feature type="compositionally biased region" description="Polar residues" evidence="2">
    <location>
        <begin position="289"/>
        <end position="315"/>
    </location>
</feature>
<evidence type="ECO:0000313" key="3">
    <source>
        <dbReference type="EMBL" id="CDJ67578.1"/>
    </source>
</evidence>
<feature type="compositionally biased region" description="Basic residues" evidence="2">
    <location>
        <begin position="2571"/>
        <end position="2582"/>
    </location>
</feature>
<evidence type="ECO:0000256" key="1">
    <source>
        <dbReference type="SAM" id="Coils"/>
    </source>
</evidence>
<proteinExistence type="predicted"/>
<feature type="region of interest" description="Disordered" evidence="2">
    <location>
        <begin position="1354"/>
        <end position="1373"/>
    </location>
</feature>
<sequence>MGHYSLHESYPTELLGGQVIEGCSVNLLKLALDRIFAALNKASRINGSDQLWSGQLEPEQHNLPFGCQLQQQQQPNQQQQTQKTQGQLSQRHEQIVRDLRRWETHKNIVEKRHAADTHVLAALLQQRQLLVEYGKEIQQQQQQLQHIIIFLRQHRSARKILDISGQTLEDEVALLHQLEERLCEQLMGEQRQQQVLHLVARHCSHLQQLTENAIQRRESHLRFCQCRIEALRRGEFGPSGAELIHPDHRAQHPLWQVPFVIADCKASCKTCNVYKTLDEPLDDLPETFGASSTNESSSSRCKNNSTHAQGRSRNTLGDCHCNTKQSNASYEGETTAGHDKQQQSGQLLCSHKQAPAQMSGENDIRDSRFRSLPTGVLKQQLQQVRKERRGFFSKGQAVDAKQVHLGVKQANLRRREQPGATEGLVAMQILQQQQESSTFSTCSETPFQDQLDEGDYQATRSPAVLLPNEATNGPFISVLLSPQSVQLHQVTELGSKEIEQKAATFQKSSARRHRQLILQLRELQQLEGLIYGALYDECNVKLVSPVGLTGSLLHCSQRRHQQQQQVAAELHQRSSKLLQLCTRLNPALAKKQQIEEHQQLMMQAEEDQTDEELRILHQTHAILVTLLDERFQGSSSPHNLGHNQQLLFELAEKLRQLQQLKVVPAHTRRALACILGEMNHSRSSPMQRELIHGTWRQQQQHKHHEVLFAVSLREVESFILSRIDELQEQPLQRRRQQEVQQQQEAQQSQGEPEHRRRLSNQQDHQSQVHKQTTEILKPKQGNESPHKQLRHGIELLNAAVQRVTRPKKLYSHYGDCSFNDSSTDKQDVQMSLRSEYIPVYSVFCPTLGIAVAASGCTFVPLASPRLRPTVGGVVSGTAEAIERDTPCSYNTNAAGLLRGKRATETSTQLAGSNYLEAPSRQIEKACGGALTCPPTRSQTAPVTSCRKSEFRLTEGAGARVDISSGQSLMAPEKKGQGICWRPLAPTGTTTEAAAATAAAAANAAAASSDGRPATATLTDDLRRPPWGPQSSLQGSATTSIAGAATAAQATNVITTAAEVVRIRPSTPQEMRNEVERRRQQVLQAKHHVQRLQQWQPQQPQQLLHQQNVQKQHLVQQQQTQAFLQRRQLFQFHHQQHQQMARQAQHMPTFSSDTQHLLQQHQLRQHKQLQQRLLQAQQLQQQPNLQQWQPLEPSLSPPHALMLQNQWQQPLPQLQQLQQLQPFQQSLPPHKQQQPLWQHVQQQRLWDIENYHVTNPSTKDTAAEMAQAATAAVFGERSCDSPNHFQSCLPTLSSNSLHCLPLGEAGETAAQAMHTVPEAAFQERILICYPKATAAAPAKESSSSFPGQCSQTVVKPTAAEPAESTAVASSQANDQQDVPADHLLLMELLMCLCSPKTDPSPVELRDVTAKTAAAGGVAVSSELECVEIDDPQHPLRLGTPWNEKALASRLREDAAPIPATHKVPVVLGEVVGRVTVSTNLAANDGSSPRFGLSFSPEAILSGFVGAGVSSGAAASPLLLPAADCLCLSAFFTGRNRGSAAAAVRHFEVPRLDSPAPLTFQQNCELHTVYVNGWPHFVLTSIPGVAVKAGDFLFADLGPRLFARLRQRLWQQAALRLVELGPRAPHQVDTCGFEIQFEQGVECVECCLEAAHGGRACHNLPLFLGRRQCSRVHEWPRESENLTMLPPHFLNKPNQQRRQQQELQMMHQDLQDRQQQQVHQLMQQHASTEIRQLGRGLQLHRSSRGPQAENALTEVAPDILSTFSSVSRSECLAALLHFIITGNDTQNGPVNAATLTAVATTTAEDLRCSCAKKTFPNTLPPERFSLQLSIFRTQLTGEAPLAGLAEDDMMALAASLVPCANCYRKIVLQQHYRRLLLLQQLQQMMEKQLRILGQFLQHQQQQHRLDQLAFIRERLSALQRAPSTVSPPLCSQLWQLQQHQKQMLQGSCQEQRRLQQLHDLAALVLVALGEPTVPQTRAAEGIKQLQQKQQSVAGKIQSDELHDDLLQLLNKTLQAAHAQQPCCTVLLRRLLQEIQEASLWSADIKRNRKSSSTTSNETVAAASSLPDCIGILSLPERANVAGVADQRAAAAAMIADSSLWLARLAQKAPPGAAAVASAFGEKGFLRDLAVAALRCRLLSGHSVESPNGLQGAADQAAKTWKHVSHVLLTACNRRRQLLRAVSFLLQKSPQFLASLQRDPEQRPPYQWKERQGNWQKQHQQQHVQQQRQHQQRESQQHQQQFQQRQQTGSSPQLYDGAAAVPTCAHSICTGKQQQQEAIQQTQQLEIAQHEEEQQLLQREQKALQSALQGAYSVQQPLQKQAVHHQSIERQQPAHLQHSKQFLHRQSMEQQLNEDQRRTLSFQTYQMQPPQQSQQKQKVQPSQRQALYALLQPEHIHQQCLQQQYLQPLKQQLFQPPQQQHLQQLQSLQQFQHPQNLQAPQVLNFGGALEEAHGLRRWTRDTTEQEQLQRNILHQHMHHVQQQQHQLQQLQRQQQVELHPEMQDSGRQHKGLQSKEMHLAELYQRTMGHVELQENEKQHNYVQRMQHEELDQQRKCNIEPIQLYCQRRQRQRRQLLQQRSRRRERMSHGSTTLIRGLPKRHCPSVAAAADLSDEEIYPQVSERVTTNAAEVYYPRGPVSHLTSTSGSPSCFELNVARADAGIPRGTAASEAATTAPSATAHQQLAEAEAGRTRTMQELRRTRKMRALRCMLAHKGTSSVASPVTAADTAHRAAAAELNDQSVIGAKVQETAARSQAAAAASGKRTIEAVNTEDALQELPEGSTVAENEGDKAAATQRACNRSPRGGLFSVSSGFPHCCYDAAQCVDEVAADSKEAERAETNGIGVDAETGESSVAADKVTRKQDATTTALPLAAALCQEQAWAADAGQEDKKLPMTGQILAVPAREDAKSVFTAPSEQIIVASATGEDSTAAAEERIAVASAAAEDATAAAAALLDRAPEAPEVAAAAAATAATDALLLSPPAVLGPIKKPLFLNGTEGLLAVSAASAAGTRRAKRMLPAGLTQRRRIFAYCCRETMGDGCACIACTSCRRQPPVVSVTDAATEADYSKRCAGPLQLQEQTHRSLRSRKGRYGAATREGECISGSNTSRRDMHNQSFRKKEKRKKKVYYYSTSDRCSISCDSSSGSDWEGSTSKRKRQPQNKKYQEAANGAERKAPPAAASVAAVRALRRVKKLAVTDASTTKAPLSQEEQREFTFVAENVRMEHCTADRAAPCSTDAMDAHIGGTHSDDDNLTPKAATGVELRLNQKRESPQRLCRKTSQQQQQRTGPTLNLFRVLRSSKKPLGETTVKEATETALHKSVEGKEPLFADGEAFSAVVPASSKRADETGLPASPDTFLSDPAVVEEATDACNRLLRSSCSDSRQSNAYGDDDERLSTTDGLRLHLEKRPLPPPTPSCEIPTQKKQQQRVQQEEEQQCEQEGQQQRRRRSIGAIINCTLRSGSGGTAAGERVKTGSVACAVSNAMVLRSEHDGQQRRSYQRHDDISALPLEAAPQILEDFRELVLSSVSGPHQREEKQSLAQHHRTRKCTAASLLAAAAESGNNSSSYNTPSKSSHDSCIRRGQSVRAAAAAVAAATVARLQESRTTSQATTNAAAGEAAAEIAKNITWNEKRRSYAAKIKGVSQPVWFAAKRRGVPQALQAAANLLVEDMNRRKQEN</sequence>
<dbReference type="PANTHER" id="PTHR22836:SF0">
    <property type="entry name" value="PRE-MRNA 3' END PROCESSING PROTEIN WDR33"/>
    <property type="match status" value="1"/>
</dbReference>
<dbReference type="Proteomes" id="UP000030754">
    <property type="component" value="Unassembled WGS sequence"/>
</dbReference>
<feature type="region of interest" description="Disordered" evidence="2">
    <location>
        <begin position="3075"/>
        <end position="3117"/>
    </location>
</feature>
<feature type="compositionally biased region" description="Low complexity" evidence="2">
    <location>
        <begin position="1003"/>
        <end position="1015"/>
    </location>
</feature>
<feature type="compositionally biased region" description="Low complexity" evidence="2">
    <location>
        <begin position="3557"/>
        <end position="3569"/>
    </location>
</feature>
<organism evidence="3 4">
    <name type="scientific">Eimeria necatrix</name>
    <dbReference type="NCBI Taxonomy" id="51315"/>
    <lineage>
        <taxon>Eukaryota</taxon>
        <taxon>Sar</taxon>
        <taxon>Alveolata</taxon>
        <taxon>Apicomplexa</taxon>
        <taxon>Conoidasida</taxon>
        <taxon>Coccidia</taxon>
        <taxon>Eucoccidiorida</taxon>
        <taxon>Eimeriorina</taxon>
        <taxon>Eimeriidae</taxon>
        <taxon>Eimeria</taxon>
    </lineage>
</organism>
<feature type="compositionally biased region" description="Polar residues" evidence="2">
    <location>
        <begin position="759"/>
        <end position="774"/>
    </location>
</feature>
<dbReference type="GeneID" id="25474114"/>
<dbReference type="RefSeq" id="XP_013436045.1">
    <property type="nucleotide sequence ID" value="XM_013580591.1"/>
</dbReference>
<evidence type="ECO:0000313" key="4">
    <source>
        <dbReference type="Proteomes" id="UP000030754"/>
    </source>
</evidence>
<feature type="coiled-coil region" evidence="1">
    <location>
        <begin position="2277"/>
        <end position="2304"/>
    </location>
</feature>
<dbReference type="OrthoDB" id="348920at2759"/>
<name>U6MX44_9EIME</name>
<feature type="compositionally biased region" description="Basic and acidic residues" evidence="2">
    <location>
        <begin position="2495"/>
        <end position="2509"/>
    </location>
</feature>
<evidence type="ECO:0000256" key="2">
    <source>
        <dbReference type="SAM" id="MobiDB-lite"/>
    </source>
</evidence>
<reference evidence="3" key="1">
    <citation type="submission" date="2013-10" db="EMBL/GenBank/DDBJ databases">
        <title>Genomic analysis of the causative agents of coccidiosis in chickens.</title>
        <authorList>
            <person name="Reid A.J."/>
            <person name="Blake D."/>
            <person name="Billington K."/>
            <person name="Browne H."/>
            <person name="Dunn M."/>
            <person name="Hung S."/>
            <person name="Kawahara F."/>
            <person name="Miranda-Saavedra D."/>
            <person name="Mourier T."/>
            <person name="Nagra H."/>
            <person name="Otto T.D."/>
            <person name="Rawlings N."/>
            <person name="Sanchez A."/>
            <person name="Sanders M."/>
            <person name="Subramaniam C."/>
            <person name="Tay Y."/>
            <person name="Dear P."/>
            <person name="Doerig C."/>
            <person name="Gruber A."/>
            <person name="Parkinson J."/>
            <person name="Shirley M."/>
            <person name="Wan K.L."/>
            <person name="Berriman M."/>
            <person name="Tomley F."/>
            <person name="Pain A."/>
        </authorList>
    </citation>
    <scope>NUCLEOTIDE SEQUENCE [LARGE SCALE GENOMIC DNA]</scope>
    <source>
        <strain evidence="3">Houghton</strain>
    </source>
</reference>
<accession>U6MX44</accession>
<feature type="compositionally biased region" description="Low complexity" evidence="2">
    <location>
        <begin position="738"/>
        <end position="750"/>
    </location>
</feature>
<feature type="region of interest" description="Disordered" evidence="2">
    <location>
        <begin position="3133"/>
        <end position="3175"/>
    </location>
</feature>
<keyword evidence="4" id="KW-1185">Reference proteome</keyword>
<feature type="region of interest" description="Disordered" evidence="2">
    <location>
        <begin position="282"/>
        <end position="318"/>
    </location>
</feature>
<dbReference type="InterPro" id="IPR045245">
    <property type="entry name" value="Pfs2-like"/>
</dbReference>
<dbReference type="GO" id="GO:0005847">
    <property type="term" value="C:mRNA cleavage and polyadenylation specificity factor complex"/>
    <property type="evidence" value="ECO:0007669"/>
    <property type="project" value="TreeGrafter"/>
</dbReference>
<feature type="compositionally biased region" description="Low complexity" evidence="2">
    <location>
        <begin position="3133"/>
        <end position="3148"/>
    </location>
</feature>
<feature type="region of interest" description="Disordered" evidence="2">
    <location>
        <begin position="3557"/>
        <end position="3577"/>
    </location>
</feature>
<dbReference type="PANTHER" id="PTHR22836">
    <property type="entry name" value="WD40 REPEAT PROTEIN"/>
    <property type="match status" value="1"/>
</dbReference>
<protein>
    <submittedName>
        <fullName evidence="3">Uncharacterized protein</fullName>
    </submittedName>
</protein>
<dbReference type="EMBL" id="HG724583">
    <property type="protein sequence ID" value="CDJ67578.1"/>
    <property type="molecule type" value="Genomic_DNA"/>
</dbReference>
<dbReference type="VEuPathDB" id="ToxoDB:ENH_00039560"/>
<keyword evidence="1" id="KW-0175">Coiled coil</keyword>
<feature type="region of interest" description="Disordered" evidence="2">
    <location>
        <begin position="2192"/>
        <end position="2253"/>
    </location>
</feature>
<feature type="region of interest" description="Disordered" evidence="2">
    <location>
        <begin position="2571"/>
        <end position="2593"/>
    </location>
</feature>
<feature type="compositionally biased region" description="Low complexity" evidence="2">
    <location>
        <begin position="2663"/>
        <end position="2677"/>
    </location>
</feature>
<gene>
    <name evidence="3" type="ORF">ENH_00039560</name>
</gene>
<feature type="region of interest" description="Disordered" evidence="2">
    <location>
        <begin position="1003"/>
        <end position="1038"/>
    </location>
</feature>
<feature type="region of interest" description="Disordered" evidence="2">
    <location>
        <begin position="2662"/>
        <end position="2691"/>
    </location>
</feature>
<dbReference type="GO" id="GO:0031124">
    <property type="term" value="P:mRNA 3'-end processing"/>
    <property type="evidence" value="ECO:0007669"/>
    <property type="project" value="InterPro"/>
</dbReference>
<feature type="region of interest" description="Disordered" evidence="2">
    <location>
        <begin position="2315"/>
        <end position="2338"/>
    </location>
</feature>
<feature type="region of interest" description="Disordered" evidence="2">
    <location>
        <begin position="3265"/>
        <end position="3286"/>
    </location>
</feature>
<feature type="region of interest" description="Disordered" evidence="2">
    <location>
        <begin position="3402"/>
        <end position="3443"/>
    </location>
</feature>
<reference evidence="3" key="2">
    <citation type="submission" date="2013-10" db="EMBL/GenBank/DDBJ databases">
        <authorList>
            <person name="Aslett M."/>
        </authorList>
    </citation>
    <scope>NUCLEOTIDE SEQUENCE [LARGE SCALE GENOMIC DNA]</scope>
    <source>
        <strain evidence="3">Houghton</strain>
    </source>
</reference>
<feature type="compositionally biased region" description="Polar residues" evidence="2">
    <location>
        <begin position="3275"/>
        <end position="3286"/>
    </location>
</feature>
<feature type="compositionally biased region" description="Low complexity" evidence="2">
    <location>
        <begin position="2210"/>
        <end position="2226"/>
    </location>
</feature>
<feature type="region of interest" description="Disordered" evidence="2">
    <location>
        <begin position="731"/>
        <end position="787"/>
    </location>
</feature>
<feature type="compositionally biased region" description="Low complexity" evidence="2">
    <location>
        <begin position="2234"/>
        <end position="2244"/>
    </location>
</feature>
<feature type="region of interest" description="Disordered" evidence="2">
    <location>
        <begin position="2487"/>
        <end position="2509"/>
    </location>
</feature>
<feature type="coiled-coil region" evidence="1">
    <location>
        <begin position="587"/>
        <end position="614"/>
    </location>
</feature>